<accession>A0AAU6VZX6</accession>
<dbReference type="GO" id="GO:0019073">
    <property type="term" value="P:viral DNA genome packaging"/>
    <property type="evidence" value="ECO:0007669"/>
    <property type="project" value="UniProtKB-UniRule"/>
</dbReference>
<gene>
    <name evidence="4" type="ORF">Lyrsu03_00005</name>
</gene>
<feature type="binding site" evidence="2">
    <location>
        <position position="295"/>
    </location>
    <ligand>
        <name>Mg(2+)</name>
        <dbReference type="ChEBI" id="CHEBI:18420"/>
        <note>catalytic; for nuclease activity</note>
    </ligand>
</feature>
<feature type="short sequence motif" description="Walker B motif" evidence="2">
    <location>
        <begin position="173"/>
        <end position="178"/>
    </location>
</feature>
<keyword evidence="2" id="KW-0231">Viral genome packaging</keyword>
<comment type="similarity">
    <text evidence="2">Belongs to the Lederbergvirus large terminase family.</text>
</comment>
<dbReference type="EC" id="3.6.4.-" evidence="2"/>
<evidence type="ECO:0000259" key="3">
    <source>
        <dbReference type="Pfam" id="PF17289"/>
    </source>
</evidence>
<keyword evidence="2" id="KW-0547">Nucleotide-binding</keyword>
<feature type="active site" description="For ATPase activity" evidence="2">
    <location>
        <position position="178"/>
    </location>
</feature>
<sequence>MSETTEERLLKAMQELKERQKFWTLKFYDPYGWQREFITESHRNSQLLAMTGNRCGKTYTGAFIMACHLTGLYPDWWEGKRWDRPIEAWASGISTDTTRDILQSELLGKWNDPGKFGTGMIPKELIVDTVNKPGVPGAVQSVLVRHISGGTSTLGFKSYEMSQDKFMGTSIDLVWLDEECPKSIFTQCVTRTATNGGIVYLTFTPESGLTELVKDFMYEIKPGQFMIQASWDDAPHLDEKVKEQLMSVYSPAERAMRVSGKPSIGSGVVFPIAEHKVVCDPFPIPDHWHRILGIDLGFDHPNAIASVAWDNSTNTYYLYDEYSEKGETLSMHANAIRGKGGSQIPVVVPHDAFKHDSANSGKQFVTILTDFGLNIIPVPFSNPPAYDGKNGGNNVEIGVNFMLSAMEEGRFKVFNTCTKFLQEMKLYHRKDGKIHDRNDDMISAARYATLMMTRYGRPGGIRATGYDFPSNKPLKPTWHNGIV</sequence>
<dbReference type="Gene3D" id="3.40.50.300">
    <property type="entry name" value="P-loop containing nucleotide triphosphate hydrolases"/>
    <property type="match status" value="1"/>
</dbReference>
<keyword evidence="2" id="KW-0479">Metal-binding</keyword>
<name>A0AAU6VZX6_9VIRU</name>
<dbReference type="InterPro" id="IPR035421">
    <property type="entry name" value="Terminase_6C"/>
</dbReference>
<protein>
    <recommendedName>
        <fullName evidence="2">Terminase, large subunit</fullName>
    </recommendedName>
    <alternativeName>
        <fullName evidence="2">DNA-packaging protein gp2</fullName>
    </alternativeName>
    <domain>
        <recommendedName>
            <fullName evidence="2">Endonuclease</fullName>
            <ecNumber evidence="2">3.1.21.-</ecNumber>
        </recommendedName>
    </domain>
    <domain>
        <recommendedName>
            <fullName evidence="2">ATPase</fullName>
            <ecNumber evidence="2">3.6.4.-</ecNumber>
        </recommendedName>
    </domain>
</protein>
<dbReference type="GO" id="GO:0005524">
    <property type="term" value="F:ATP binding"/>
    <property type="evidence" value="ECO:0007669"/>
    <property type="project" value="UniProtKB-KW"/>
</dbReference>
<keyword evidence="2" id="KW-0540">Nuclease</keyword>
<dbReference type="InterPro" id="IPR044265">
    <property type="entry name" value="Terminase_large_su_BPP22"/>
</dbReference>
<evidence type="ECO:0000256" key="2">
    <source>
        <dbReference type="HAMAP-Rule" id="MF_04148"/>
    </source>
</evidence>
<dbReference type="Pfam" id="PF17289">
    <property type="entry name" value="Terminase_6C"/>
    <property type="match status" value="1"/>
</dbReference>
<keyword evidence="1 2" id="KW-1188">Viral release from host cell</keyword>
<comment type="domain">
    <text evidence="2">The ATPase region is in the N-terminus, whereas the nuclease region is in the C-terminus.</text>
</comment>
<dbReference type="InterPro" id="IPR027417">
    <property type="entry name" value="P-loop_NTPase"/>
</dbReference>
<dbReference type="GO" id="GO:0004519">
    <property type="term" value="F:endonuclease activity"/>
    <property type="evidence" value="ECO:0007669"/>
    <property type="project" value="UniProtKB-UniRule"/>
</dbReference>
<organism evidence="4">
    <name type="scientific">Pseudomonas phage Lyrsu03</name>
    <dbReference type="NCBI Taxonomy" id="3138537"/>
    <lineage>
        <taxon>Viruses</taxon>
    </lineage>
</organism>
<dbReference type="GO" id="GO:0051276">
    <property type="term" value="P:chromosome organization"/>
    <property type="evidence" value="ECO:0007669"/>
    <property type="project" value="UniProtKB-UniRule"/>
</dbReference>
<reference evidence="4" key="1">
    <citation type="journal article" date="2024" name="J. Gen. Virol.">
        <title>Novel phages of Pseudomonas syringae unveil numerous potential auxiliary metabolic genes.</title>
        <authorList>
            <person name="Feltin C."/>
            <person name="Garneau J.R."/>
            <person name="Morris C.E."/>
            <person name="Berard A."/>
            <person name="Torres-Barcelo C."/>
        </authorList>
    </citation>
    <scope>NUCLEOTIDE SEQUENCE</scope>
</reference>
<comment type="function">
    <text evidence="2">The terminase large subunit acts as an ATP driven molecular motor necessary for viral DNA translocation into empty capsids and as an endonuclease that cuts the viral genome to initiate and to end a packaging reaction. The terminase lies at a unique vertex of the procapsid and is composed of two subunits, a small terminase subunit involved in viral DNA recognition (packaging sequence), and a large terminase subunit possessing endonucleolytic and ATPase activities. Both terminase subunits heterooligomerize and are docked on the portal protein to form the packaging machine. Once the capsid is packaged with the DNA, the terminase cleaves the viral genome concatemer and is substituted by the tail.</text>
</comment>
<feature type="domain" description="Terminase large subunit gp17-like C-terminal" evidence="3">
    <location>
        <begin position="293"/>
        <end position="451"/>
    </location>
</feature>
<keyword evidence="2" id="KW-0255">Endonuclease</keyword>
<dbReference type="Gene3D" id="3.30.420.280">
    <property type="match status" value="1"/>
</dbReference>
<comment type="subunit">
    <text evidence="2">Interacts with the terminase small subunit; the active complex is composed of a monomer of the terminase large subunit and a nonamer ring of terminase small subunits. Interacts with the portal protein; this interaction allows the packaging of viral DNA.</text>
</comment>
<dbReference type="HAMAP" id="MF_04148">
    <property type="entry name" value="TERL_BPP22"/>
    <property type="match status" value="1"/>
</dbReference>
<dbReference type="EMBL" id="PP179314">
    <property type="protein sequence ID" value="XAI69803.1"/>
    <property type="molecule type" value="Genomic_DNA"/>
</dbReference>
<evidence type="ECO:0000313" key="4">
    <source>
        <dbReference type="EMBL" id="XAI69803.1"/>
    </source>
</evidence>
<feature type="short sequence motif" description="Walker A motif" evidence="2">
    <location>
        <begin position="51"/>
        <end position="58"/>
    </location>
</feature>
<dbReference type="GO" id="GO:0046872">
    <property type="term" value="F:metal ion binding"/>
    <property type="evidence" value="ECO:0007669"/>
    <property type="project" value="UniProtKB-UniRule"/>
</dbReference>
<keyword evidence="2" id="KW-0426">Late protein</keyword>
<keyword evidence="2" id="KW-0460">Magnesium</keyword>
<dbReference type="Pfam" id="PF03237">
    <property type="entry name" value="Terminase_6N"/>
    <property type="match status" value="1"/>
</dbReference>
<feature type="binding site" evidence="2">
    <location>
        <position position="440"/>
    </location>
    <ligand>
        <name>Mg(2+)</name>
        <dbReference type="ChEBI" id="CHEBI:18420"/>
        <note>catalytic; for nuclease activity</note>
    </ligand>
</feature>
<keyword evidence="2" id="KW-0067">ATP-binding</keyword>
<proteinExistence type="inferred from homology"/>
<comment type="cofactor">
    <cofactor evidence="2">
        <name>Mg(2+)</name>
        <dbReference type="ChEBI" id="CHEBI:18420"/>
    </cofactor>
    <text evidence="2">Nuclease activity probably requires 2 Mg(2+) ions per subunit.</text>
</comment>
<evidence type="ECO:0000256" key="1">
    <source>
        <dbReference type="ARBA" id="ARBA00022612"/>
    </source>
</evidence>
<dbReference type="EC" id="3.1.21.-" evidence="2"/>
<keyword evidence="2" id="KW-0378">Hydrolase</keyword>
<dbReference type="GO" id="GO:0098009">
    <property type="term" value="C:viral terminase, large subunit"/>
    <property type="evidence" value="ECO:0007669"/>
    <property type="project" value="UniProtKB-UniRule"/>
</dbReference>
<dbReference type="GO" id="GO:0016887">
    <property type="term" value="F:ATP hydrolysis activity"/>
    <property type="evidence" value="ECO:0007669"/>
    <property type="project" value="InterPro"/>
</dbReference>